<feature type="transmembrane region" description="Helical" evidence="6">
    <location>
        <begin position="142"/>
        <end position="165"/>
    </location>
</feature>
<organism evidence="7 8">
    <name type="scientific">Kouleothrix aurantiaca</name>
    <dbReference type="NCBI Taxonomy" id="186479"/>
    <lineage>
        <taxon>Bacteria</taxon>
        <taxon>Bacillati</taxon>
        <taxon>Chloroflexota</taxon>
        <taxon>Chloroflexia</taxon>
        <taxon>Chloroflexales</taxon>
        <taxon>Roseiflexineae</taxon>
        <taxon>Roseiflexaceae</taxon>
        <taxon>Kouleothrix</taxon>
    </lineage>
</organism>
<comment type="function">
    <text evidence="6">H(+)-stimulated, divalent metal cation uptake system.</text>
</comment>
<accession>A0A0P9FMF6</accession>
<keyword evidence="6" id="KW-1003">Cell membrane</keyword>
<evidence type="ECO:0000313" key="7">
    <source>
        <dbReference type="EMBL" id="KPV54408.1"/>
    </source>
</evidence>
<comment type="similarity">
    <text evidence="6">Belongs to the NRAMP family.</text>
</comment>
<dbReference type="GO" id="GO:0015293">
    <property type="term" value="F:symporter activity"/>
    <property type="evidence" value="ECO:0007669"/>
    <property type="project" value="UniProtKB-UniRule"/>
</dbReference>
<proteinExistence type="inferred from homology"/>
<evidence type="ECO:0000256" key="1">
    <source>
        <dbReference type="ARBA" id="ARBA00004141"/>
    </source>
</evidence>
<name>A0A0P9FMF6_9CHLR</name>
<dbReference type="GO" id="GO:0034755">
    <property type="term" value="P:iron ion transmembrane transport"/>
    <property type="evidence" value="ECO:0007669"/>
    <property type="project" value="TreeGrafter"/>
</dbReference>
<evidence type="ECO:0000256" key="3">
    <source>
        <dbReference type="ARBA" id="ARBA00022692"/>
    </source>
</evidence>
<dbReference type="PATRIC" id="fig|186479.3.peg.9315"/>
<sequence>MPPESTTPHRVRPGDIETVRAATEVLGGQAKKGFFARLLPFLGPAFIACVAYIDPGNFATNIQGGAQFGYLLVWVILASNLMAMLIQALSAKLGIATGRNLPEMCREQFPRRVVWGMWGLAEIVAMATDLAEFLGAAVGFQLLFGIPLLWGGILTAIVTFIILGLERYGFRPLEAVITALVGVIALSYIIETFLDRPDWGAIAYHAVVPQFSGTESVLLATGILGATVMPHVIYLHSALTQGRIVTRDPQQLRRLFRFELVDVIVAMSLAGLVNAAMLIMAASTFFRAGLTQIGTLEEAHQTLAPLLGAASSWVFAISLLASGLSSSTVGTMAGQVIMQGFLHRSIPIWVRRVVTMLPSLVVIAIGLDPTRTLVISQVVLSFGIPFALIPLLLFTRRKDLMGVLVNRRLTTAIAAVVAGLIVCLNVFLLYQTLLGG</sequence>
<feature type="transmembrane region" description="Helical" evidence="6">
    <location>
        <begin position="112"/>
        <end position="136"/>
    </location>
</feature>
<dbReference type="GO" id="GO:0005886">
    <property type="term" value="C:plasma membrane"/>
    <property type="evidence" value="ECO:0007669"/>
    <property type="project" value="UniProtKB-SubCell"/>
</dbReference>
<dbReference type="GO" id="GO:0015086">
    <property type="term" value="F:cadmium ion transmembrane transporter activity"/>
    <property type="evidence" value="ECO:0007669"/>
    <property type="project" value="TreeGrafter"/>
</dbReference>
<keyword evidence="2 6" id="KW-0813">Transport</keyword>
<dbReference type="GO" id="GO:0005384">
    <property type="term" value="F:manganese ion transmembrane transporter activity"/>
    <property type="evidence" value="ECO:0007669"/>
    <property type="project" value="TreeGrafter"/>
</dbReference>
<feature type="transmembrane region" description="Helical" evidence="6">
    <location>
        <begin position="349"/>
        <end position="367"/>
    </location>
</feature>
<keyword evidence="8" id="KW-1185">Reference proteome</keyword>
<feature type="transmembrane region" description="Helical" evidence="6">
    <location>
        <begin position="373"/>
        <end position="394"/>
    </location>
</feature>
<dbReference type="NCBIfam" id="NF037982">
    <property type="entry name" value="Nramp_1"/>
    <property type="match status" value="1"/>
</dbReference>
<dbReference type="Pfam" id="PF01566">
    <property type="entry name" value="Nramp"/>
    <property type="match status" value="1"/>
</dbReference>
<dbReference type="InterPro" id="IPR001046">
    <property type="entry name" value="NRAMP_fam"/>
</dbReference>
<feature type="transmembrane region" description="Helical" evidence="6">
    <location>
        <begin position="260"/>
        <end position="286"/>
    </location>
</feature>
<keyword evidence="4 6" id="KW-1133">Transmembrane helix</keyword>
<feature type="transmembrane region" description="Helical" evidence="6">
    <location>
        <begin position="34"/>
        <end position="53"/>
    </location>
</feature>
<dbReference type="Proteomes" id="UP000050509">
    <property type="component" value="Unassembled WGS sequence"/>
</dbReference>
<dbReference type="EMBL" id="LJCR01000061">
    <property type="protein sequence ID" value="KPV54408.1"/>
    <property type="molecule type" value="Genomic_DNA"/>
</dbReference>
<dbReference type="HAMAP" id="MF_00221">
    <property type="entry name" value="NRAMP"/>
    <property type="match status" value="1"/>
</dbReference>
<keyword evidence="6" id="KW-0769">Symport</keyword>
<keyword evidence="6" id="KW-0406">Ion transport</keyword>
<feature type="transmembrane region" description="Helical" evidence="6">
    <location>
        <begin position="409"/>
        <end position="430"/>
    </location>
</feature>
<dbReference type="PRINTS" id="PR00447">
    <property type="entry name" value="NATRESASSCMP"/>
</dbReference>
<gene>
    <name evidence="6" type="primary">mntH</name>
    <name evidence="7" type="ORF">SE17_03920</name>
</gene>
<protein>
    <recommendedName>
        <fullName evidence="6">Divalent metal cation transporter MntH</fullName>
    </recommendedName>
</protein>
<keyword evidence="3 6" id="KW-0812">Transmembrane</keyword>
<keyword evidence="5 6" id="KW-0472">Membrane</keyword>
<evidence type="ECO:0000256" key="6">
    <source>
        <dbReference type="HAMAP-Rule" id="MF_00221"/>
    </source>
</evidence>
<dbReference type="GO" id="GO:0046872">
    <property type="term" value="F:metal ion binding"/>
    <property type="evidence" value="ECO:0007669"/>
    <property type="project" value="UniProtKB-UniRule"/>
</dbReference>
<evidence type="ECO:0000256" key="5">
    <source>
        <dbReference type="ARBA" id="ARBA00023136"/>
    </source>
</evidence>
<evidence type="ECO:0000256" key="2">
    <source>
        <dbReference type="ARBA" id="ARBA00022448"/>
    </source>
</evidence>
<reference evidence="7 8" key="1">
    <citation type="submission" date="2015-09" db="EMBL/GenBank/DDBJ databases">
        <title>Draft genome sequence of Kouleothrix aurantiaca JCM 19913.</title>
        <authorList>
            <person name="Hemp J."/>
        </authorList>
    </citation>
    <scope>NUCLEOTIDE SEQUENCE [LARGE SCALE GENOMIC DNA]</scope>
    <source>
        <strain evidence="7 8">COM-B</strain>
    </source>
</reference>
<comment type="caution">
    <text evidence="7">The sequence shown here is derived from an EMBL/GenBank/DDBJ whole genome shotgun (WGS) entry which is preliminary data.</text>
</comment>
<dbReference type="PANTHER" id="PTHR11706:SF33">
    <property type="entry name" value="NATURAL RESISTANCE-ASSOCIATED MACROPHAGE PROTEIN 2"/>
    <property type="match status" value="1"/>
</dbReference>
<feature type="transmembrane region" description="Helical" evidence="6">
    <location>
        <begin position="172"/>
        <end position="190"/>
    </location>
</feature>
<evidence type="ECO:0000313" key="8">
    <source>
        <dbReference type="Proteomes" id="UP000050509"/>
    </source>
</evidence>
<feature type="transmembrane region" description="Helical" evidence="6">
    <location>
        <begin position="68"/>
        <end position="91"/>
    </location>
</feature>
<evidence type="ECO:0000256" key="4">
    <source>
        <dbReference type="ARBA" id="ARBA00022989"/>
    </source>
</evidence>
<feature type="transmembrane region" description="Helical" evidence="6">
    <location>
        <begin position="313"/>
        <end position="337"/>
    </location>
</feature>
<dbReference type="NCBIfam" id="NF001923">
    <property type="entry name" value="PRK00701.1"/>
    <property type="match status" value="1"/>
</dbReference>
<feature type="transmembrane region" description="Helical" evidence="6">
    <location>
        <begin position="217"/>
        <end position="239"/>
    </location>
</feature>
<dbReference type="AlphaFoldDB" id="A0A0P9FMF6"/>
<comment type="subcellular location">
    <subcellularLocation>
        <location evidence="6">Cell membrane</location>
        <topology evidence="6">Multi-pass membrane protein</topology>
    </subcellularLocation>
    <subcellularLocation>
        <location evidence="1">Membrane</location>
        <topology evidence="1">Multi-pass membrane protein</topology>
    </subcellularLocation>
</comment>
<dbReference type="NCBIfam" id="TIGR01197">
    <property type="entry name" value="nramp"/>
    <property type="match status" value="1"/>
</dbReference>
<dbReference type="PANTHER" id="PTHR11706">
    <property type="entry name" value="SOLUTE CARRIER PROTEIN FAMILY 11 MEMBER"/>
    <property type="match status" value="1"/>
</dbReference>